<dbReference type="AlphaFoldDB" id="A0A8X7P5Z8"/>
<dbReference type="EMBL" id="JAAMPC010000071">
    <property type="protein sequence ID" value="KAG2244588.1"/>
    <property type="molecule type" value="Genomic_DNA"/>
</dbReference>
<keyword evidence="4" id="KW-1185">Reference proteome</keyword>
<dbReference type="Pfam" id="PF01535">
    <property type="entry name" value="PPR"/>
    <property type="match status" value="1"/>
</dbReference>
<dbReference type="PANTHER" id="PTHR47926">
    <property type="entry name" value="PENTATRICOPEPTIDE REPEAT-CONTAINING PROTEIN"/>
    <property type="match status" value="1"/>
</dbReference>
<evidence type="ECO:0000313" key="4">
    <source>
        <dbReference type="Proteomes" id="UP000886595"/>
    </source>
</evidence>
<evidence type="ECO:0000256" key="1">
    <source>
        <dbReference type="ARBA" id="ARBA00022737"/>
    </source>
</evidence>
<dbReference type="FunFam" id="1.25.40.10:FF:000730">
    <property type="entry name" value="Pentatricopeptide repeat-containing protein, chloroplastic"/>
    <property type="match status" value="1"/>
</dbReference>
<dbReference type="GO" id="GO:0003723">
    <property type="term" value="F:RNA binding"/>
    <property type="evidence" value="ECO:0007669"/>
    <property type="project" value="InterPro"/>
</dbReference>
<comment type="caution">
    <text evidence="3">The sequence shown here is derived from an EMBL/GenBank/DDBJ whole genome shotgun (WGS) entry which is preliminary data.</text>
</comment>
<keyword evidence="1" id="KW-0677">Repeat</keyword>
<reference evidence="3 4" key="1">
    <citation type="submission" date="2020-02" db="EMBL/GenBank/DDBJ databases">
        <authorList>
            <person name="Ma Q."/>
            <person name="Huang Y."/>
            <person name="Song X."/>
            <person name="Pei D."/>
        </authorList>
    </citation>
    <scope>NUCLEOTIDE SEQUENCE [LARGE SCALE GENOMIC DNA]</scope>
    <source>
        <strain evidence="3">Sxm20200214</strain>
        <tissue evidence="3">Leaf</tissue>
    </source>
</reference>
<accession>A0A8X7P5Z8</accession>
<dbReference type="GO" id="GO:0009451">
    <property type="term" value="P:RNA modification"/>
    <property type="evidence" value="ECO:0007669"/>
    <property type="project" value="InterPro"/>
</dbReference>
<name>A0A8X7P5Z8_BRACI</name>
<organism evidence="3 4">
    <name type="scientific">Brassica carinata</name>
    <name type="common">Ethiopian mustard</name>
    <name type="synonym">Abyssinian cabbage</name>
    <dbReference type="NCBI Taxonomy" id="52824"/>
    <lineage>
        <taxon>Eukaryota</taxon>
        <taxon>Viridiplantae</taxon>
        <taxon>Streptophyta</taxon>
        <taxon>Embryophyta</taxon>
        <taxon>Tracheophyta</taxon>
        <taxon>Spermatophyta</taxon>
        <taxon>Magnoliopsida</taxon>
        <taxon>eudicotyledons</taxon>
        <taxon>Gunneridae</taxon>
        <taxon>Pentapetalae</taxon>
        <taxon>rosids</taxon>
        <taxon>malvids</taxon>
        <taxon>Brassicales</taxon>
        <taxon>Brassicaceae</taxon>
        <taxon>Brassiceae</taxon>
        <taxon>Brassica</taxon>
    </lineage>
</organism>
<dbReference type="OrthoDB" id="185373at2759"/>
<sequence length="124" mass="13990">MSIRDTLEKGRNFNAQIIRNSNEKNVYIGSTLVCLYCNAENLVDGFNVLQQLPSTDVVAWTAVISGCSSSGHESEPLDFLKEMIQDGVEPKPFTYSQKLLLSGDRSIPFQRRIMLCQMSLWEVL</sequence>
<evidence type="ECO:0008006" key="5">
    <source>
        <dbReference type="Google" id="ProtNLM"/>
    </source>
</evidence>
<feature type="repeat" description="PPR" evidence="2">
    <location>
        <begin position="56"/>
        <end position="90"/>
    </location>
</feature>
<dbReference type="NCBIfam" id="TIGR00756">
    <property type="entry name" value="PPR"/>
    <property type="match status" value="1"/>
</dbReference>
<evidence type="ECO:0000256" key="2">
    <source>
        <dbReference type="PROSITE-ProRule" id="PRU00708"/>
    </source>
</evidence>
<dbReference type="InterPro" id="IPR002885">
    <property type="entry name" value="PPR_rpt"/>
</dbReference>
<dbReference type="InterPro" id="IPR046960">
    <property type="entry name" value="PPR_At4g14850-like_plant"/>
</dbReference>
<dbReference type="PROSITE" id="PS51375">
    <property type="entry name" value="PPR"/>
    <property type="match status" value="1"/>
</dbReference>
<gene>
    <name evidence="3" type="ORF">Bca52824_093555</name>
</gene>
<dbReference type="InterPro" id="IPR011990">
    <property type="entry name" value="TPR-like_helical_dom_sf"/>
</dbReference>
<proteinExistence type="predicted"/>
<protein>
    <recommendedName>
        <fullName evidence="5">Pentatricopeptide repeat-containing protein</fullName>
    </recommendedName>
</protein>
<dbReference type="Gene3D" id="1.25.40.10">
    <property type="entry name" value="Tetratricopeptide repeat domain"/>
    <property type="match status" value="1"/>
</dbReference>
<dbReference type="Proteomes" id="UP000886595">
    <property type="component" value="Unassembled WGS sequence"/>
</dbReference>
<evidence type="ECO:0000313" key="3">
    <source>
        <dbReference type="EMBL" id="KAG2244588.1"/>
    </source>
</evidence>